<organism evidence="1 2">
    <name type="scientific">Actinomadura yumaensis</name>
    <dbReference type="NCBI Taxonomy" id="111807"/>
    <lineage>
        <taxon>Bacteria</taxon>
        <taxon>Bacillati</taxon>
        <taxon>Actinomycetota</taxon>
        <taxon>Actinomycetes</taxon>
        <taxon>Streptosporangiales</taxon>
        <taxon>Thermomonosporaceae</taxon>
        <taxon>Actinomadura</taxon>
    </lineage>
</organism>
<proteinExistence type="predicted"/>
<reference evidence="2" key="1">
    <citation type="journal article" date="2019" name="Int. J. Syst. Evol. Microbiol.">
        <title>The Global Catalogue of Microorganisms (GCM) 10K type strain sequencing project: providing services to taxonomists for standard genome sequencing and annotation.</title>
        <authorList>
            <consortium name="The Broad Institute Genomics Platform"/>
            <consortium name="The Broad Institute Genome Sequencing Center for Infectious Disease"/>
            <person name="Wu L."/>
            <person name="Ma J."/>
        </authorList>
    </citation>
    <scope>NUCLEOTIDE SEQUENCE [LARGE SCALE GENOMIC DNA]</scope>
    <source>
        <strain evidence="2">JCM 3369</strain>
    </source>
</reference>
<comment type="caution">
    <text evidence="1">The sequence shown here is derived from an EMBL/GenBank/DDBJ whole genome shotgun (WGS) entry which is preliminary data.</text>
</comment>
<dbReference type="RefSeq" id="WP_160819447.1">
    <property type="nucleotide sequence ID" value="NZ_JBHSXE010000001.1"/>
</dbReference>
<sequence>MTDDEVRALRHVREELADAAPGTCGIVRRVGLAGLSGRVYADLGTVATARRDETGAVVWG</sequence>
<name>A0ABW2CHG9_9ACTN</name>
<evidence type="ECO:0000313" key="1">
    <source>
        <dbReference type="EMBL" id="MFC6881032.1"/>
    </source>
</evidence>
<evidence type="ECO:0000313" key="2">
    <source>
        <dbReference type="Proteomes" id="UP001596380"/>
    </source>
</evidence>
<gene>
    <name evidence="1" type="ORF">ACFQKB_14790</name>
</gene>
<keyword evidence="2" id="KW-1185">Reference proteome</keyword>
<accession>A0ABW2CHG9</accession>
<dbReference type="EMBL" id="JBHSXS010000007">
    <property type="protein sequence ID" value="MFC6881032.1"/>
    <property type="molecule type" value="Genomic_DNA"/>
</dbReference>
<protein>
    <submittedName>
        <fullName evidence="1">Uncharacterized protein</fullName>
    </submittedName>
</protein>
<dbReference type="Proteomes" id="UP001596380">
    <property type="component" value="Unassembled WGS sequence"/>
</dbReference>